<dbReference type="Proteomes" id="UP000234881">
    <property type="component" value="Unassembled WGS sequence"/>
</dbReference>
<keyword evidence="2" id="KW-1185">Reference proteome</keyword>
<sequence>MSTVQDNLVFCKTELRKLDPVAHFSSLTADKKHRAALISFLAFVAEISRIPKMVSDPSMGEVRLQWWRDIVGDRDNNKTFSAKNIGPLAAALKDTQRRYNLPAETLLQIIDAHTFDLYNDPMPDVATYEAYAGETAALPILLSAQILNGGEHPNHLSDLCGHAGMAIALANNLFDWPKAANAQRLFLPATIFAKEGVGTHDIFNQKSSQNLIEAIRSCTQLGHDHHSKAMAFYQALQGEGRSHLAPAFLMLAPAKRLLIKRSKDPINNMTLANWRAYLSIWRMAALS</sequence>
<name>A0A2N5XT34_9HYPH</name>
<dbReference type="InterPro" id="IPR008949">
    <property type="entry name" value="Isoprenoid_synthase_dom_sf"/>
</dbReference>
<comment type="caution">
    <text evidence="1">The sequence shown here is derived from an EMBL/GenBank/DDBJ whole genome shotgun (WGS) entry which is preliminary data.</text>
</comment>
<evidence type="ECO:0000313" key="1">
    <source>
        <dbReference type="EMBL" id="PLW77664.1"/>
    </source>
</evidence>
<gene>
    <name evidence="1" type="ORF">C0081_10230</name>
</gene>
<dbReference type="SUPFAM" id="SSF48576">
    <property type="entry name" value="Terpenoid synthases"/>
    <property type="match status" value="1"/>
</dbReference>
<evidence type="ECO:0000313" key="2">
    <source>
        <dbReference type="Proteomes" id="UP000234881"/>
    </source>
</evidence>
<dbReference type="InterPro" id="IPR002060">
    <property type="entry name" value="Squ/phyt_synthse"/>
</dbReference>
<proteinExistence type="predicted"/>
<evidence type="ECO:0008006" key="3">
    <source>
        <dbReference type="Google" id="ProtNLM"/>
    </source>
</evidence>
<organism evidence="1 2">
    <name type="scientific">Cohaesibacter celericrescens</name>
    <dbReference type="NCBI Taxonomy" id="2067669"/>
    <lineage>
        <taxon>Bacteria</taxon>
        <taxon>Pseudomonadati</taxon>
        <taxon>Pseudomonadota</taxon>
        <taxon>Alphaproteobacteria</taxon>
        <taxon>Hyphomicrobiales</taxon>
        <taxon>Cohaesibacteraceae</taxon>
    </lineage>
</organism>
<dbReference type="Pfam" id="PF00494">
    <property type="entry name" value="SQS_PSY"/>
    <property type="match status" value="1"/>
</dbReference>
<dbReference type="OrthoDB" id="9814909at2"/>
<dbReference type="EMBL" id="PKUQ01000016">
    <property type="protein sequence ID" value="PLW77664.1"/>
    <property type="molecule type" value="Genomic_DNA"/>
</dbReference>
<dbReference type="Gene3D" id="1.10.600.10">
    <property type="entry name" value="Farnesyl Diphosphate Synthase"/>
    <property type="match status" value="1"/>
</dbReference>
<dbReference type="AlphaFoldDB" id="A0A2N5XT34"/>
<dbReference type="RefSeq" id="WP_101533680.1">
    <property type="nucleotide sequence ID" value="NZ_PKUQ01000016.1"/>
</dbReference>
<reference evidence="1 2" key="1">
    <citation type="submission" date="2018-01" db="EMBL/GenBank/DDBJ databases">
        <title>The draft genome sequence of Cohaesibacter sp. H1304.</title>
        <authorList>
            <person name="Wang N.-N."/>
            <person name="Du Z.-J."/>
        </authorList>
    </citation>
    <scope>NUCLEOTIDE SEQUENCE [LARGE SCALE GENOMIC DNA]</scope>
    <source>
        <strain evidence="1 2">H1304</strain>
    </source>
</reference>
<protein>
    <recommendedName>
        <fullName evidence="3">Phytoene/squalene synthase family protein</fullName>
    </recommendedName>
</protein>
<accession>A0A2N5XT34</accession>